<evidence type="ECO:0000313" key="2">
    <source>
        <dbReference type="EMBL" id="JAG86743.1"/>
    </source>
</evidence>
<keyword evidence="1" id="KW-0732">Signal</keyword>
<reference evidence="2" key="1">
    <citation type="submission" date="2015-02" db="EMBL/GenBank/DDBJ databases">
        <title>A transcriptome of Wollemia nobilis - a relic of Gondwana.</title>
        <authorList>
            <person name="Chia J.Y."/>
            <person name="Leong Y.S."/>
            <person name="Abdul Karim S."/>
            <person name="Wan Azmi N."/>
            <person name="Hercus R."/>
            <person name="Croft L."/>
        </authorList>
    </citation>
    <scope>NUCLEOTIDE SEQUENCE</scope>
    <source>
        <strain evidence="2">MaeBrown</strain>
        <tissue evidence="2">Leaf</tissue>
    </source>
</reference>
<dbReference type="PANTHER" id="PTHR33649:SF2">
    <property type="entry name" value="PAR1 PROTEIN"/>
    <property type="match status" value="1"/>
</dbReference>
<proteinExistence type="predicted"/>
<dbReference type="Pfam" id="PF06521">
    <property type="entry name" value="PAR1"/>
    <property type="match status" value="1"/>
</dbReference>
<feature type="chain" id="PRO_5002212871" evidence="1">
    <location>
        <begin position="28"/>
        <end position="194"/>
    </location>
</feature>
<organism evidence="2">
    <name type="scientific">Wollemia nobilis</name>
    <dbReference type="NCBI Taxonomy" id="56998"/>
    <lineage>
        <taxon>Eukaryota</taxon>
        <taxon>Viridiplantae</taxon>
        <taxon>Streptophyta</taxon>
        <taxon>Embryophyta</taxon>
        <taxon>Tracheophyta</taxon>
        <taxon>Spermatophyta</taxon>
        <taxon>Pinopsida</taxon>
        <taxon>Pinidae</taxon>
        <taxon>Conifers II</taxon>
        <taxon>Araucariales</taxon>
        <taxon>Araucariaceae</taxon>
        <taxon>Wollemia</taxon>
    </lineage>
</organism>
<evidence type="ECO:0000256" key="1">
    <source>
        <dbReference type="SAM" id="SignalP"/>
    </source>
</evidence>
<dbReference type="PANTHER" id="PTHR33649">
    <property type="entry name" value="PAR1 PROTEIN"/>
    <property type="match status" value="1"/>
</dbReference>
<dbReference type="AlphaFoldDB" id="A0A0C9S6Q8"/>
<name>A0A0C9S6Q8_9CONI</name>
<accession>A0A0C9S6Q8</accession>
<feature type="signal peptide" evidence="1">
    <location>
        <begin position="1"/>
        <end position="27"/>
    </location>
</feature>
<dbReference type="EMBL" id="GCHU01014345">
    <property type="protein sequence ID" value="JAG86743.1"/>
    <property type="molecule type" value="Transcribed_RNA"/>
</dbReference>
<sequence length="194" mass="20825">MASALRYSVALCLTLALTVLGVQGVQGGRVECEKLPVEMCAFAVSSSGARCVLEKKYDTATHGVQYECQSSSVMVEKMMEWIETEECLKACGLERMSVGMSSDGLAESTDFRSNLCSDKCQNDCPNVVDLYLNLAAGEGMYLPRVCEGHKKRERSRRMMYEKVPATAEGPLSGGSILAFVPTASLSLASAPGAL</sequence>
<dbReference type="InterPro" id="IPR009489">
    <property type="entry name" value="PAR1"/>
</dbReference>
<protein>
    <submittedName>
        <fullName evidence="2">TSA: Wollemia nobilis Ref_Wollemi_Transcript_14426_956 transcribed RNA sequence</fullName>
    </submittedName>
</protein>